<protein>
    <submittedName>
        <fullName evidence="1">Uncharacterized protein</fullName>
    </submittedName>
</protein>
<evidence type="ECO:0000313" key="2">
    <source>
        <dbReference type="Proteomes" id="UP000218979"/>
    </source>
</evidence>
<dbReference type="Proteomes" id="UP000218979">
    <property type="component" value="Unassembled WGS sequence"/>
</dbReference>
<dbReference type="EMBL" id="JXJT01000001">
    <property type="protein sequence ID" value="PCS04892.1"/>
    <property type="molecule type" value="Genomic_DNA"/>
</dbReference>
<evidence type="ECO:0000313" key="1">
    <source>
        <dbReference type="EMBL" id="PCS04892.1"/>
    </source>
</evidence>
<organism evidence="1 2">
    <name type="scientific">Pseudolactococcus chungangensis CAU 28 = DSM 22330</name>
    <dbReference type="NCBI Taxonomy" id="1122154"/>
    <lineage>
        <taxon>Bacteria</taxon>
        <taxon>Bacillati</taxon>
        <taxon>Bacillota</taxon>
        <taxon>Bacilli</taxon>
        <taxon>Lactobacillales</taxon>
        <taxon>Streptococcaceae</taxon>
        <taxon>Pseudolactococcus</taxon>
    </lineage>
</organism>
<name>A0ABX4IA58_9LACT</name>
<accession>A0ABX4IA58</accession>
<comment type="caution">
    <text evidence="1">The sequence shown here is derived from an EMBL/GenBank/DDBJ whole genome shotgun (WGS) entry which is preliminary data.</text>
</comment>
<sequence length="37" mass="4439">MMTEEWHCVTEWRLAGDKISFLKSQFSRFNHSSTFSN</sequence>
<reference evidence="1 2" key="1">
    <citation type="submission" date="2014-12" db="EMBL/GenBank/DDBJ databases">
        <title>Draft genome sequences of 10 type strains of Lactococcus.</title>
        <authorList>
            <person name="Sun Z."/>
            <person name="Zhong Z."/>
            <person name="Liu W."/>
            <person name="Zhang W."/>
            <person name="Zhang H."/>
        </authorList>
    </citation>
    <scope>NUCLEOTIDE SEQUENCE [LARGE SCALE GENOMIC DNA]</scope>
    <source>
        <strain evidence="1 2">DSM 22330</strain>
    </source>
</reference>
<gene>
    <name evidence="1" type="ORF">RR45_GL000211</name>
</gene>
<keyword evidence="2" id="KW-1185">Reference proteome</keyword>
<proteinExistence type="predicted"/>